<proteinExistence type="predicted"/>
<feature type="compositionally biased region" description="Polar residues" evidence="1">
    <location>
        <begin position="1"/>
        <end position="10"/>
    </location>
</feature>
<feature type="region of interest" description="Disordered" evidence="1">
    <location>
        <begin position="101"/>
        <end position="167"/>
    </location>
</feature>
<protein>
    <submittedName>
        <fullName evidence="2">Uncharacterized protein</fullName>
    </submittedName>
</protein>
<feature type="compositionally biased region" description="Polar residues" evidence="1">
    <location>
        <begin position="134"/>
        <end position="148"/>
    </location>
</feature>
<accession>A0ABM1YET4</accession>
<evidence type="ECO:0000256" key="1">
    <source>
        <dbReference type="SAM" id="MobiDB-lite"/>
    </source>
</evidence>
<keyword evidence="3" id="KW-1185">Reference proteome</keyword>
<dbReference type="EnsemblMetazoa" id="AALFPA23_008520.R11506">
    <property type="protein sequence ID" value="AALFPA23_008520.P11506"/>
    <property type="gene ID" value="AALFPA23_008520"/>
</dbReference>
<feature type="region of interest" description="Disordered" evidence="1">
    <location>
        <begin position="1"/>
        <end position="31"/>
    </location>
</feature>
<dbReference type="GeneID" id="115265710"/>
<organism evidence="2 3">
    <name type="scientific">Aedes albopictus</name>
    <name type="common">Asian tiger mosquito</name>
    <name type="synonym">Stegomyia albopicta</name>
    <dbReference type="NCBI Taxonomy" id="7160"/>
    <lineage>
        <taxon>Eukaryota</taxon>
        <taxon>Metazoa</taxon>
        <taxon>Ecdysozoa</taxon>
        <taxon>Arthropoda</taxon>
        <taxon>Hexapoda</taxon>
        <taxon>Insecta</taxon>
        <taxon>Pterygota</taxon>
        <taxon>Neoptera</taxon>
        <taxon>Endopterygota</taxon>
        <taxon>Diptera</taxon>
        <taxon>Nematocera</taxon>
        <taxon>Culicoidea</taxon>
        <taxon>Culicidae</taxon>
        <taxon>Culicinae</taxon>
        <taxon>Aedini</taxon>
        <taxon>Aedes</taxon>
        <taxon>Stegomyia</taxon>
    </lineage>
</organism>
<dbReference type="Proteomes" id="UP000069940">
    <property type="component" value="Unassembled WGS sequence"/>
</dbReference>
<reference evidence="3" key="1">
    <citation type="journal article" date="2015" name="Proc. Natl. Acad. Sci. U.S.A.">
        <title>Genome sequence of the Asian Tiger mosquito, Aedes albopictus, reveals insights into its biology, genetics, and evolution.</title>
        <authorList>
            <person name="Chen X.G."/>
            <person name="Jiang X."/>
            <person name="Gu J."/>
            <person name="Xu M."/>
            <person name="Wu Y."/>
            <person name="Deng Y."/>
            <person name="Zhang C."/>
            <person name="Bonizzoni M."/>
            <person name="Dermauw W."/>
            <person name="Vontas J."/>
            <person name="Armbruster P."/>
            <person name="Huang X."/>
            <person name="Yang Y."/>
            <person name="Zhang H."/>
            <person name="He W."/>
            <person name="Peng H."/>
            <person name="Liu Y."/>
            <person name="Wu K."/>
            <person name="Chen J."/>
            <person name="Lirakis M."/>
            <person name="Topalis P."/>
            <person name="Van Leeuwen T."/>
            <person name="Hall A.B."/>
            <person name="Jiang X."/>
            <person name="Thorpe C."/>
            <person name="Mueller R.L."/>
            <person name="Sun C."/>
            <person name="Waterhouse R.M."/>
            <person name="Yan G."/>
            <person name="Tu Z.J."/>
            <person name="Fang X."/>
            <person name="James A.A."/>
        </authorList>
    </citation>
    <scope>NUCLEOTIDE SEQUENCE [LARGE SCALE GENOMIC DNA]</scope>
    <source>
        <strain evidence="3">Foshan</strain>
    </source>
</reference>
<evidence type="ECO:0000313" key="3">
    <source>
        <dbReference type="Proteomes" id="UP000069940"/>
    </source>
</evidence>
<feature type="compositionally biased region" description="Basic and acidic residues" evidence="1">
    <location>
        <begin position="110"/>
        <end position="120"/>
    </location>
</feature>
<feature type="compositionally biased region" description="Basic and acidic residues" evidence="1">
    <location>
        <begin position="153"/>
        <end position="167"/>
    </location>
</feature>
<dbReference type="RefSeq" id="XP_062705069.1">
    <property type="nucleotide sequence ID" value="XM_062849085.1"/>
</dbReference>
<sequence length="191" mass="21064">MFFSTPGSGKTSRRPAIQSPGGAKGGQFGSLWRVQSIRRSDTCGPRGREQTRDAILRDSYRYVGTKAFKKKAFICSFDSSHGGGIALLKRDGISALDERGQGNRKIRVRQASERPAEHISELSPGTPSDHLGTRPNSLGRQLSNTTRAPRSRIRPDSGDRRQPTSREATWREFQVWLCFQSDSLGGSTIQG</sequence>
<reference evidence="2" key="2">
    <citation type="submission" date="2025-05" db="UniProtKB">
        <authorList>
            <consortium name="EnsemblMetazoa"/>
        </authorList>
    </citation>
    <scope>IDENTIFICATION</scope>
    <source>
        <strain evidence="2">Foshan</strain>
    </source>
</reference>
<name>A0ABM1YET4_AEDAL</name>
<evidence type="ECO:0000313" key="2">
    <source>
        <dbReference type="EnsemblMetazoa" id="AALFPA23_008520.P11506"/>
    </source>
</evidence>